<feature type="domain" description="N-acetyltransferase" evidence="1">
    <location>
        <begin position="21"/>
        <end position="176"/>
    </location>
</feature>
<dbReference type="Pfam" id="PF13302">
    <property type="entry name" value="Acetyltransf_3"/>
    <property type="match status" value="1"/>
</dbReference>
<dbReference type="EMBL" id="FNKD01000001">
    <property type="protein sequence ID" value="SDQ05426.1"/>
    <property type="molecule type" value="Genomic_DNA"/>
</dbReference>
<evidence type="ECO:0000313" key="2">
    <source>
        <dbReference type="EMBL" id="SDQ05426.1"/>
    </source>
</evidence>
<dbReference type="GO" id="GO:0008999">
    <property type="term" value="F:protein-N-terminal-alanine acetyltransferase activity"/>
    <property type="evidence" value="ECO:0007669"/>
    <property type="project" value="TreeGrafter"/>
</dbReference>
<name>A0A1H0XRX1_9BACI</name>
<keyword evidence="2" id="KW-0808">Transferase</keyword>
<protein>
    <submittedName>
        <fullName evidence="2">Ribosomal-protein-serine acetyltransferase</fullName>
    </submittedName>
</protein>
<reference evidence="2 3" key="1">
    <citation type="submission" date="2016-10" db="EMBL/GenBank/DDBJ databases">
        <authorList>
            <person name="de Groot N.N."/>
        </authorList>
    </citation>
    <scope>NUCLEOTIDE SEQUENCE [LARGE SCALE GENOMIC DNA]</scope>
    <source>
        <strain evidence="2 3">CGMCC 1.10449</strain>
    </source>
</reference>
<dbReference type="GO" id="GO:1990189">
    <property type="term" value="F:protein N-terminal-serine acetyltransferase activity"/>
    <property type="evidence" value="ECO:0007669"/>
    <property type="project" value="TreeGrafter"/>
</dbReference>
<dbReference type="AlphaFoldDB" id="A0A1H0XRX1"/>
<evidence type="ECO:0000259" key="1">
    <source>
        <dbReference type="PROSITE" id="PS51186"/>
    </source>
</evidence>
<sequence>MFFYEVDEDITLKFLDNNDAESLFQLTDTSRDTLREWLAWVDNTTTVADSKEFINSTLKNYDEKKGMTTGIFYKGSLAGVAGFNNFSWRNRIASIGYWLGANYQGLGIMTRATSGLIDYAFHTLEMNRVEIRAAYENKRSRAIPERLGFVKEGQIRQAEWLYDHYVDHVIYGMLASEWESRNR</sequence>
<dbReference type="PROSITE" id="PS51186">
    <property type="entry name" value="GNAT"/>
    <property type="match status" value="1"/>
</dbReference>
<dbReference type="InterPro" id="IPR016181">
    <property type="entry name" value="Acyl_CoA_acyltransferase"/>
</dbReference>
<gene>
    <name evidence="2" type="ORF">SAMN05216231_0136</name>
</gene>
<dbReference type="PANTHER" id="PTHR43441">
    <property type="entry name" value="RIBOSOMAL-PROTEIN-SERINE ACETYLTRANSFERASE"/>
    <property type="match status" value="1"/>
</dbReference>
<evidence type="ECO:0000313" key="3">
    <source>
        <dbReference type="Proteomes" id="UP000199444"/>
    </source>
</evidence>
<dbReference type="Proteomes" id="UP000199444">
    <property type="component" value="Unassembled WGS sequence"/>
</dbReference>
<dbReference type="STRING" id="553311.SAMN05216231_0136"/>
<dbReference type="InterPro" id="IPR000182">
    <property type="entry name" value="GNAT_dom"/>
</dbReference>
<dbReference type="SUPFAM" id="SSF55729">
    <property type="entry name" value="Acyl-CoA N-acyltransferases (Nat)"/>
    <property type="match status" value="1"/>
</dbReference>
<dbReference type="PANTHER" id="PTHR43441:SF12">
    <property type="entry name" value="RIBOSOMAL N-ACETYLTRANSFERASE YDAF-RELATED"/>
    <property type="match status" value="1"/>
</dbReference>
<accession>A0A1H0XRX1</accession>
<dbReference type="InterPro" id="IPR051908">
    <property type="entry name" value="Ribosomal_N-acetyltransferase"/>
</dbReference>
<dbReference type="RefSeq" id="WP_092491051.1">
    <property type="nucleotide sequence ID" value="NZ_FNKD01000001.1"/>
</dbReference>
<dbReference type="GO" id="GO:0005737">
    <property type="term" value="C:cytoplasm"/>
    <property type="evidence" value="ECO:0007669"/>
    <property type="project" value="TreeGrafter"/>
</dbReference>
<dbReference type="Gene3D" id="3.40.630.30">
    <property type="match status" value="1"/>
</dbReference>
<organism evidence="2 3">
    <name type="scientific">Virgibacillus salinus</name>
    <dbReference type="NCBI Taxonomy" id="553311"/>
    <lineage>
        <taxon>Bacteria</taxon>
        <taxon>Bacillati</taxon>
        <taxon>Bacillota</taxon>
        <taxon>Bacilli</taxon>
        <taxon>Bacillales</taxon>
        <taxon>Bacillaceae</taxon>
        <taxon>Virgibacillus</taxon>
    </lineage>
</organism>
<proteinExistence type="predicted"/>
<keyword evidence="3" id="KW-1185">Reference proteome</keyword>